<dbReference type="Proteomes" id="UP000578449">
    <property type="component" value="Unassembled WGS sequence"/>
</dbReference>
<proteinExistence type="predicted"/>
<name>A0A840PNK0_9ACTN</name>
<reference evidence="1 2" key="1">
    <citation type="submission" date="2020-08" db="EMBL/GenBank/DDBJ databases">
        <title>Genomic Encyclopedia of Type Strains, Phase IV (KMG-IV): sequencing the most valuable type-strain genomes for metagenomic binning, comparative biology and taxonomic classification.</title>
        <authorList>
            <person name="Goeker M."/>
        </authorList>
    </citation>
    <scope>NUCLEOTIDE SEQUENCE [LARGE SCALE GENOMIC DNA]</scope>
    <source>
        <strain evidence="1 2">DSM 45615</strain>
    </source>
</reference>
<dbReference type="RefSeq" id="WP_185057233.1">
    <property type="nucleotide sequence ID" value="NZ_BAABIX010000070.1"/>
</dbReference>
<organism evidence="1 2">
    <name type="scientific">Thermocatellispora tengchongensis</name>
    <dbReference type="NCBI Taxonomy" id="1073253"/>
    <lineage>
        <taxon>Bacteria</taxon>
        <taxon>Bacillati</taxon>
        <taxon>Actinomycetota</taxon>
        <taxon>Actinomycetes</taxon>
        <taxon>Streptosporangiales</taxon>
        <taxon>Streptosporangiaceae</taxon>
        <taxon>Thermocatellispora</taxon>
    </lineage>
</organism>
<dbReference type="AlphaFoldDB" id="A0A840PNK0"/>
<sequence>MQPKDNPLIRKLLSLDLPAEDYVIAGSGPLFAHGIKNGLGDLDVVARGRAWQKATTFAPPEPAPFWTGVDRVLLFDGEIEIFNGWFPELGTVDELISRSDLIDGLRYESLHDVVRWKRTLDRQKDRDDIKLIDQHRTNGSPG</sequence>
<accession>A0A840PNK0</accession>
<comment type="caution">
    <text evidence="1">The sequence shown here is derived from an EMBL/GenBank/DDBJ whole genome shotgun (WGS) entry which is preliminary data.</text>
</comment>
<keyword evidence="2" id="KW-1185">Reference proteome</keyword>
<evidence type="ECO:0000313" key="2">
    <source>
        <dbReference type="Proteomes" id="UP000578449"/>
    </source>
</evidence>
<dbReference type="InterPro" id="IPR043519">
    <property type="entry name" value="NT_sf"/>
</dbReference>
<protein>
    <submittedName>
        <fullName evidence="1">Uncharacterized protein</fullName>
    </submittedName>
</protein>
<dbReference type="EMBL" id="JACHGN010000043">
    <property type="protein sequence ID" value="MBB5140446.1"/>
    <property type="molecule type" value="Genomic_DNA"/>
</dbReference>
<gene>
    <name evidence="1" type="ORF">HNP84_010213</name>
</gene>
<evidence type="ECO:0000313" key="1">
    <source>
        <dbReference type="EMBL" id="MBB5140446.1"/>
    </source>
</evidence>
<dbReference type="SUPFAM" id="SSF81301">
    <property type="entry name" value="Nucleotidyltransferase"/>
    <property type="match status" value="1"/>
</dbReference>